<name>A0A220U4V6_9BACI</name>
<dbReference type="HAMAP" id="MF_00127">
    <property type="entry name" value="His_tRNA_synth"/>
    <property type="match status" value="1"/>
</dbReference>
<keyword evidence="8 11" id="KW-0648">Protein biosynthesis</keyword>
<evidence type="ECO:0000256" key="2">
    <source>
        <dbReference type="ARBA" id="ARBA00008226"/>
    </source>
</evidence>
<keyword evidence="7 11" id="KW-0067">ATP-binding</keyword>
<dbReference type="GO" id="GO:0006427">
    <property type="term" value="P:histidyl-tRNA aminoacylation"/>
    <property type="evidence" value="ECO:0007669"/>
    <property type="project" value="UniProtKB-UniRule"/>
</dbReference>
<dbReference type="SUPFAM" id="SSF55681">
    <property type="entry name" value="Class II aaRS and biotin synthetases"/>
    <property type="match status" value="1"/>
</dbReference>
<dbReference type="OrthoDB" id="9800814at2"/>
<feature type="binding site" evidence="12">
    <location>
        <position position="127"/>
    </location>
    <ligand>
        <name>L-histidine</name>
        <dbReference type="ChEBI" id="CHEBI:57595"/>
    </ligand>
</feature>
<dbReference type="InterPro" id="IPR041715">
    <property type="entry name" value="HisRS-like_core"/>
</dbReference>
<proteinExistence type="inferred from homology"/>
<evidence type="ECO:0000256" key="9">
    <source>
        <dbReference type="ARBA" id="ARBA00023146"/>
    </source>
</evidence>
<dbReference type="InterPro" id="IPR033656">
    <property type="entry name" value="HisRS_anticodon"/>
</dbReference>
<feature type="binding site" evidence="12">
    <location>
        <begin position="81"/>
        <end position="83"/>
    </location>
    <ligand>
        <name>L-histidine</name>
        <dbReference type="ChEBI" id="CHEBI:57595"/>
    </ligand>
</feature>
<dbReference type="GO" id="GO:0004821">
    <property type="term" value="F:histidine-tRNA ligase activity"/>
    <property type="evidence" value="ECO:0007669"/>
    <property type="project" value="UniProtKB-UniRule"/>
</dbReference>
<dbReference type="Pfam" id="PF13393">
    <property type="entry name" value="tRNA-synt_His"/>
    <property type="match status" value="1"/>
</dbReference>
<keyword evidence="15" id="KW-1185">Reference proteome</keyword>
<dbReference type="PANTHER" id="PTHR43707">
    <property type="entry name" value="HISTIDYL-TRNA SYNTHETASE"/>
    <property type="match status" value="1"/>
</dbReference>
<dbReference type="InterPro" id="IPR004516">
    <property type="entry name" value="HisRS/HisZ"/>
</dbReference>
<dbReference type="NCBIfam" id="TIGR00442">
    <property type="entry name" value="hisS"/>
    <property type="match status" value="1"/>
</dbReference>
<feature type="binding site" evidence="12">
    <location>
        <begin position="262"/>
        <end position="263"/>
    </location>
    <ligand>
        <name>L-histidine</name>
        <dbReference type="ChEBI" id="CHEBI:57595"/>
    </ligand>
</feature>
<dbReference type="InterPro" id="IPR004154">
    <property type="entry name" value="Anticodon-bd"/>
</dbReference>
<dbReference type="SUPFAM" id="SSF52954">
    <property type="entry name" value="Class II aaRS ABD-related"/>
    <property type="match status" value="1"/>
</dbReference>
<dbReference type="Gene3D" id="3.30.930.10">
    <property type="entry name" value="Bira Bifunctional Protein, Domain 2"/>
    <property type="match status" value="1"/>
</dbReference>
<dbReference type="AlphaFoldDB" id="A0A220U4V6"/>
<feature type="binding site" evidence="12">
    <location>
        <position position="131"/>
    </location>
    <ligand>
        <name>L-histidine</name>
        <dbReference type="ChEBI" id="CHEBI:57595"/>
    </ligand>
</feature>
<dbReference type="RefSeq" id="WP_089062354.1">
    <property type="nucleotide sequence ID" value="NZ_CP022315.1"/>
</dbReference>
<keyword evidence="5 11" id="KW-0436">Ligase</keyword>
<sequence length="429" mass="48626">MNIKAPRGTVDILPEQAKNWQYVERVIKNVCDRFHFNEIRTPLFEHTELFQRGVGDSTDIVQKEMYTFEDRGGRSLTLRPEGTASVVRAFVENKLFGSAIQPVKLYYFGQMFRYERPQKGRMRQLNQFGVEAMGSADPAVDAEVIDLAMTVYKELGLTSLKLVINSLGDSESRKNYREALIEHFSPHKEELCKDCQTRLTQNPLRILDCKKDRDHPSMKSAPSMLEFLNEESRTYFEKVKTYLDQMDIPYTVDKNLVRGLDYYNHTAFEIMSEAAGFGSITTLAGGGRYNGLVEDLGGPNTPGIGFGMGIERLLMALEAENITLPVEQQLDSFIVAFGEKAEMESVRLVHLLRENGVQVDRDYQGRKMKGQFKAADRVHAKFVLILGDEEVDNQVINVKHMQTGDQTEVAISDIISYMQTVTKEMGGIS</sequence>
<dbReference type="KEGG" id="vil:CFK37_13535"/>
<dbReference type="Proteomes" id="UP000198312">
    <property type="component" value="Chromosome"/>
</dbReference>
<evidence type="ECO:0000256" key="10">
    <source>
        <dbReference type="ARBA" id="ARBA00047639"/>
    </source>
</evidence>
<evidence type="ECO:0000256" key="8">
    <source>
        <dbReference type="ARBA" id="ARBA00022917"/>
    </source>
</evidence>
<dbReference type="Gene3D" id="3.40.50.800">
    <property type="entry name" value="Anticodon-binding domain"/>
    <property type="match status" value="1"/>
</dbReference>
<evidence type="ECO:0000256" key="6">
    <source>
        <dbReference type="ARBA" id="ARBA00022741"/>
    </source>
</evidence>
<comment type="subunit">
    <text evidence="3 11">Homodimer.</text>
</comment>
<evidence type="ECO:0000313" key="15">
    <source>
        <dbReference type="Proteomes" id="UP000198312"/>
    </source>
</evidence>
<comment type="catalytic activity">
    <reaction evidence="10 11">
        <text>tRNA(His) + L-histidine + ATP = L-histidyl-tRNA(His) + AMP + diphosphate + H(+)</text>
        <dbReference type="Rhea" id="RHEA:17313"/>
        <dbReference type="Rhea" id="RHEA-COMP:9665"/>
        <dbReference type="Rhea" id="RHEA-COMP:9689"/>
        <dbReference type="ChEBI" id="CHEBI:15378"/>
        <dbReference type="ChEBI" id="CHEBI:30616"/>
        <dbReference type="ChEBI" id="CHEBI:33019"/>
        <dbReference type="ChEBI" id="CHEBI:57595"/>
        <dbReference type="ChEBI" id="CHEBI:78442"/>
        <dbReference type="ChEBI" id="CHEBI:78527"/>
        <dbReference type="ChEBI" id="CHEBI:456215"/>
        <dbReference type="EC" id="6.1.1.21"/>
    </reaction>
</comment>
<dbReference type="FunFam" id="3.30.930.10:FF:000005">
    <property type="entry name" value="Histidine--tRNA ligase"/>
    <property type="match status" value="1"/>
</dbReference>
<dbReference type="EC" id="6.1.1.21" evidence="11"/>
<feature type="binding site" evidence="12">
    <location>
        <position position="258"/>
    </location>
    <ligand>
        <name>L-histidine</name>
        <dbReference type="ChEBI" id="CHEBI:57595"/>
    </ligand>
</feature>
<evidence type="ECO:0000256" key="3">
    <source>
        <dbReference type="ARBA" id="ARBA00011738"/>
    </source>
</evidence>
<evidence type="ECO:0000256" key="12">
    <source>
        <dbReference type="PIRSR" id="PIRSR001549-1"/>
    </source>
</evidence>
<dbReference type="PANTHER" id="PTHR43707:SF1">
    <property type="entry name" value="HISTIDINE--TRNA LIGASE, MITOCHONDRIAL-RELATED"/>
    <property type="match status" value="1"/>
</dbReference>
<dbReference type="EMBL" id="CP022315">
    <property type="protein sequence ID" value="ASK63095.1"/>
    <property type="molecule type" value="Genomic_DNA"/>
</dbReference>
<dbReference type="GO" id="GO:0005524">
    <property type="term" value="F:ATP binding"/>
    <property type="evidence" value="ECO:0007669"/>
    <property type="project" value="UniProtKB-UniRule"/>
</dbReference>
<dbReference type="InterPro" id="IPR036621">
    <property type="entry name" value="Anticodon-bd_dom_sf"/>
</dbReference>
<organism evidence="14 15">
    <name type="scientific">Virgibacillus phasianinus</name>
    <dbReference type="NCBI Taxonomy" id="2017483"/>
    <lineage>
        <taxon>Bacteria</taxon>
        <taxon>Bacillati</taxon>
        <taxon>Bacillota</taxon>
        <taxon>Bacilli</taxon>
        <taxon>Bacillales</taxon>
        <taxon>Bacillaceae</taxon>
        <taxon>Virgibacillus</taxon>
    </lineage>
</organism>
<gene>
    <name evidence="11" type="primary">hisS</name>
    <name evidence="14" type="ORF">CFK37_13535</name>
</gene>
<feature type="binding site" evidence="12">
    <location>
        <position position="113"/>
    </location>
    <ligand>
        <name>L-histidine</name>
        <dbReference type="ChEBI" id="CHEBI:57595"/>
    </ligand>
</feature>
<keyword evidence="6 11" id="KW-0547">Nucleotide-binding</keyword>
<dbReference type="Pfam" id="PF03129">
    <property type="entry name" value="HGTP_anticodon"/>
    <property type="match status" value="1"/>
</dbReference>
<keyword evidence="4 11" id="KW-0963">Cytoplasm</keyword>
<dbReference type="InterPro" id="IPR045864">
    <property type="entry name" value="aa-tRNA-synth_II/BPL/LPL"/>
</dbReference>
<dbReference type="GO" id="GO:0140096">
    <property type="term" value="F:catalytic activity, acting on a protein"/>
    <property type="evidence" value="ECO:0007669"/>
    <property type="project" value="UniProtKB-ARBA"/>
</dbReference>
<feature type="domain" description="Aminoacyl-transfer RNA synthetases class-II family profile" evidence="13">
    <location>
        <begin position="1"/>
        <end position="325"/>
    </location>
</feature>
<evidence type="ECO:0000256" key="4">
    <source>
        <dbReference type="ARBA" id="ARBA00022490"/>
    </source>
</evidence>
<reference evidence="14 15" key="1">
    <citation type="submission" date="2017-07" db="EMBL/GenBank/DDBJ databases">
        <title>Virgibacillus sp. LM2416.</title>
        <authorList>
            <person name="Tak E.J."/>
            <person name="Bae J.-W."/>
        </authorList>
    </citation>
    <scope>NUCLEOTIDE SEQUENCE [LARGE SCALE GENOMIC DNA]</scope>
    <source>
        <strain evidence="14 15">LM2416</strain>
    </source>
</reference>
<evidence type="ECO:0000256" key="7">
    <source>
        <dbReference type="ARBA" id="ARBA00022840"/>
    </source>
</evidence>
<comment type="subcellular location">
    <subcellularLocation>
        <location evidence="1 11">Cytoplasm</location>
    </subcellularLocation>
</comment>
<dbReference type="GO" id="GO:0016740">
    <property type="term" value="F:transferase activity"/>
    <property type="evidence" value="ECO:0007669"/>
    <property type="project" value="UniProtKB-ARBA"/>
</dbReference>
<evidence type="ECO:0000313" key="14">
    <source>
        <dbReference type="EMBL" id="ASK63095.1"/>
    </source>
</evidence>
<dbReference type="PIRSF" id="PIRSF001549">
    <property type="entry name" value="His-tRNA_synth"/>
    <property type="match status" value="1"/>
</dbReference>
<dbReference type="PROSITE" id="PS50862">
    <property type="entry name" value="AA_TRNA_LIGASE_II"/>
    <property type="match status" value="1"/>
</dbReference>
<dbReference type="InterPro" id="IPR006195">
    <property type="entry name" value="aa-tRNA-synth_II"/>
</dbReference>
<dbReference type="CDD" id="cd00859">
    <property type="entry name" value="HisRS_anticodon"/>
    <property type="match status" value="1"/>
</dbReference>
<evidence type="ECO:0000256" key="5">
    <source>
        <dbReference type="ARBA" id="ARBA00022598"/>
    </source>
</evidence>
<evidence type="ECO:0000259" key="13">
    <source>
        <dbReference type="PROSITE" id="PS50862"/>
    </source>
</evidence>
<accession>A0A220U4V6</accession>
<comment type="similarity">
    <text evidence="2 11">Belongs to the class-II aminoacyl-tRNA synthetase family.</text>
</comment>
<dbReference type="InterPro" id="IPR015807">
    <property type="entry name" value="His-tRNA-ligase"/>
</dbReference>
<protein>
    <recommendedName>
        <fullName evidence="11">Histidine--tRNA ligase</fullName>
        <ecNumber evidence="11">6.1.1.21</ecNumber>
    </recommendedName>
    <alternativeName>
        <fullName evidence="11">Histidyl-tRNA synthetase</fullName>
        <shortName evidence="11">HisRS</shortName>
    </alternativeName>
</protein>
<evidence type="ECO:0000256" key="11">
    <source>
        <dbReference type="HAMAP-Rule" id="MF_00127"/>
    </source>
</evidence>
<dbReference type="GO" id="GO:0005737">
    <property type="term" value="C:cytoplasm"/>
    <property type="evidence" value="ECO:0007669"/>
    <property type="project" value="UniProtKB-SubCell"/>
</dbReference>
<keyword evidence="9 11" id="KW-0030">Aminoacyl-tRNA synthetase</keyword>
<evidence type="ECO:0000256" key="1">
    <source>
        <dbReference type="ARBA" id="ARBA00004496"/>
    </source>
</evidence>
<dbReference type="CDD" id="cd00773">
    <property type="entry name" value="HisRS-like_core"/>
    <property type="match status" value="1"/>
</dbReference>